<accession>K0S9H8</accession>
<reference evidence="2 3" key="1">
    <citation type="journal article" date="2012" name="Genome Biol.">
        <title>Genome and low-iron response of an oceanic diatom adapted to chronic iron limitation.</title>
        <authorList>
            <person name="Lommer M."/>
            <person name="Specht M."/>
            <person name="Roy A.S."/>
            <person name="Kraemer L."/>
            <person name="Andreson R."/>
            <person name="Gutowska M.A."/>
            <person name="Wolf J."/>
            <person name="Bergner S.V."/>
            <person name="Schilhabel M.B."/>
            <person name="Klostermeier U.C."/>
            <person name="Beiko R.G."/>
            <person name="Rosenstiel P."/>
            <person name="Hippler M."/>
            <person name="Laroche J."/>
        </authorList>
    </citation>
    <scope>NUCLEOTIDE SEQUENCE [LARGE SCALE GENOMIC DNA]</scope>
    <source>
        <strain evidence="2 3">CCMP1005</strain>
    </source>
</reference>
<proteinExistence type="predicted"/>
<dbReference type="AlphaFoldDB" id="K0S9H8"/>
<dbReference type="Proteomes" id="UP000266841">
    <property type="component" value="Unassembled WGS sequence"/>
</dbReference>
<name>K0S9H8_THAOC</name>
<dbReference type="EMBL" id="AGNL01018631">
    <property type="protein sequence ID" value="EJK62773.1"/>
    <property type="molecule type" value="Genomic_DNA"/>
</dbReference>
<gene>
    <name evidence="2" type="ORF">THAOC_16601</name>
</gene>
<evidence type="ECO:0000313" key="3">
    <source>
        <dbReference type="Proteomes" id="UP000266841"/>
    </source>
</evidence>
<organism evidence="2 3">
    <name type="scientific">Thalassiosira oceanica</name>
    <name type="common">Marine diatom</name>
    <dbReference type="NCBI Taxonomy" id="159749"/>
    <lineage>
        <taxon>Eukaryota</taxon>
        <taxon>Sar</taxon>
        <taxon>Stramenopiles</taxon>
        <taxon>Ochrophyta</taxon>
        <taxon>Bacillariophyta</taxon>
        <taxon>Coscinodiscophyceae</taxon>
        <taxon>Thalassiosirophycidae</taxon>
        <taxon>Thalassiosirales</taxon>
        <taxon>Thalassiosiraceae</taxon>
        <taxon>Thalassiosira</taxon>
    </lineage>
</organism>
<comment type="caution">
    <text evidence="2">The sequence shown here is derived from an EMBL/GenBank/DDBJ whole genome shotgun (WGS) entry which is preliminary data.</text>
</comment>
<keyword evidence="3" id="KW-1185">Reference proteome</keyword>
<protein>
    <submittedName>
        <fullName evidence="2">Uncharacterized protein</fullName>
    </submittedName>
</protein>
<evidence type="ECO:0000256" key="1">
    <source>
        <dbReference type="SAM" id="MobiDB-lite"/>
    </source>
</evidence>
<evidence type="ECO:0000313" key="2">
    <source>
        <dbReference type="EMBL" id="EJK62773.1"/>
    </source>
</evidence>
<sequence>MDIDSTAPSFNDSPNIRRSSSGMNPSLASKVVVLFSGPSQSTTLISDAMIAGLNVTFPYELLVDKCPAEFLNPMCNRRPGLLQECFGSGNAQHYETIWRTCSEGDLRTSLSFLDRSMKAKNGNSGGFAKENFNGKLLLDLHKRGYLVFVAHRLPQHTFPSTFYVVKWYRHMLSSLFQAPNEDLRALPFGNELMQMRSYIKSQQTKPNTVFANGNSVMICVSHYIHFWYLLSVALENDIPHFKIEDLLLAPTRNDVLSVLVQSRVCRENDVSCERIATEVVQRRERKTHMHADGDFEPGSSLTADLYKEKERMYEEETLCHDALTNLMAFCTHNIKGCNVTNQAYGYTEWTPHARMRSIYKT</sequence>
<feature type="region of interest" description="Disordered" evidence="1">
    <location>
        <begin position="1"/>
        <end position="22"/>
    </location>
</feature>